<evidence type="ECO:0000256" key="1">
    <source>
        <dbReference type="SAM" id="SignalP"/>
    </source>
</evidence>
<organism evidence="2 3">
    <name type="scientific">Pristionchus entomophagus</name>
    <dbReference type="NCBI Taxonomy" id="358040"/>
    <lineage>
        <taxon>Eukaryota</taxon>
        <taxon>Metazoa</taxon>
        <taxon>Ecdysozoa</taxon>
        <taxon>Nematoda</taxon>
        <taxon>Chromadorea</taxon>
        <taxon>Rhabditida</taxon>
        <taxon>Rhabditina</taxon>
        <taxon>Diplogasteromorpha</taxon>
        <taxon>Diplogasteroidea</taxon>
        <taxon>Neodiplogasteridae</taxon>
        <taxon>Pristionchus</taxon>
    </lineage>
</organism>
<reference evidence="2" key="1">
    <citation type="submission" date="2023-10" db="EMBL/GenBank/DDBJ databases">
        <title>Genome assembly of Pristionchus species.</title>
        <authorList>
            <person name="Yoshida K."/>
            <person name="Sommer R.J."/>
        </authorList>
    </citation>
    <scope>NUCLEOTIDE SEQUENCE</scope>
    <source>
        <strain evidence="2">RS0144</strain>
    </source>
</reference>
<evidence type="ECO:0000313" key="3">
    <source>
        <dbReference type="Proteomes" id="UP001432027"/>
    </source>
</evidence>
<keyword evidence="1" id="KW-0732">Signal</keyword>
<comment type="caution">
    <text evidence="2">The sequence shown here is derived from an EMBL/GenBank/DDBJ whole genome shotgun (WGS) entry which is preliminary data.</text>
</comment>
<dbReference type="EMBL" id="BTSX01000001">
    <property type="protein sequence ID" value="GMS81724.1"/>
    <property type="molecule type" value="Genomic_DNA"/>
</dbReference>
<dbReference type="AlphaFoldDB" id="A0AAV5SFT7"/>
<accession>A0AAV5SFT7</accession>
<name>A0AAV5SFT7_9BILA</name>
<protein>
    <submittedName>
        <fullName evidence="2">Uncharacterized protein</fullName>
    </submittedName>
</protein>
<gene>
    <name evidence="2" type="ORF">PENTCL1PPCAC_3899</name>
</gene>
<feature type="signal peptide" evidence="1">
    <location>
        <begin position="1"/>
        <end position="15"/>
    </location>
</feature>
<proteinExistence type="predicted"/>
<feature type="chain" id="PRO_5043473099" evidence="1">
    <location>
        <begin position="16"/>
        <end position="141"/>
    </location>
</feature>
<sequence length="141" mass="15093">RALLLLLLLVAVALGINVTLINKCPFIVNARVKSGCGYHPLPLAPGLVEPHIFCGNTVRIKNEDSGKTEGYIAQLWFVNQPLSTYNINIDAGFDIGMEIAPIDDLSLGTLSCTNANCFGGNTVNGTTNNYQGGFTFAFICL</sequence>
<dbReference type="Proteomes" id="UP001432027">
    <property type="component" value="Unassembled WGS sequence"/>
</dbReference>
<keyword evidence="3" id="KW-1185">Reference proteome</keyword>
<evidence type="ECO:0000313" key="2">
    <source>
        <dbReference type="EMBL" id="GMS81724.1"/>
    </source>
</evidence>
<feature type="non-terminal residue" evidence="2">
    <location>
        <position position="1"/>
    </location>
</feature>